<dbReference type="PANTHER" id="PTHR23517">
    <property type="entry name" value="RESISTANCE PROTEIN MDTM, PUTATIVE-RELATED-RELATED"/>
    <property type="match status" value="1"/>
</dbReference>
<dbReference type="InterPro" id="IPR036259">
    <property type="entry name" value="MFS_trans_sf"/>
</dbReference>
<dbReference type="Pfam" id="PF00854">
    <property type="entry name" value="PTR2"/>
    <property type="match status" value="2"/>
</dbReference>
<dbReference type="SUPFAM" id="SSF103473">
    <property type="entry name" value="MFS general substrate transporter"/>
    <property type="match status" value="1"/>
</dbReference>
<name>A0ABT9UNY0_9FIRM</name>
<organism evidence="11 12">
    <name type="scientific">Eubacterium multiforme</name>
    <dbReference type="NCBI Taxonomy" id="83339"/>
    <lineage>
        <taxon>Bacteria</taxon>
        <taxon>Bacillati</taxon>
        <taxon>Bacillota</taxon>
        <taxon>Clostridia</taxon>
        <taxon>Eubacteriales</taxon>
        <taxon>Eubacteriaceae</taxon>
        <taxon>Eubacterium</taxon>
    </lineage>
</organism>
<dbReference type="Proteomes" id="UP001228504">
    <property type="component" value="Unassembled WGS sequence"/>
</dbReference>
<evidence type="ECO:0000256" key="1">
    <source>
        <dbReference type="ARBA" id="ARBA00004651"/>
    </source>
</evidence>
<dbReference type="InterPro" id="IPR020846">
    <property type="entry name" value="MFS_dom"/>
</dbReference>
<comment type="caution">
    <text evidence="11">The sequence shown here is derived from an EMBL/GenBank/DDBJ whole genome shotgun (WGS) entry which is preliminary data.</text>
</comment>
<feature type="transmembrane region" description="Helical" evidence="9">
    <location>
        <begin position="113"/>
        <end position="129"/>
    </location>
</feature>
<feature type="transmembrane region" description="Helical" evidence="9">
    <location>
        <begin position="399"/>
        <end position="420"/>
    </location>
</feature>
<feature type="transmembrane region" description="Helical" evidence="9">
    <location>
        <begin position="365"/>
        <end position="387"/>
    </location>
</feature>
<comment type="similarity">
    <text evidence="2 8">Belongs to the major facilitator superfamily. Proton-dependent oligopeptide transporter (POT/PTR) (TC 2.A.17) family.</text>
</comment>
<dbReference type="PANTHER" id="PTHR23517:SF15">
    <property type="entry name" value="PROTON-DEPENDENT OLIGOPEPTIDE FAMILY TRANSPORT PROTEIN"/>
    <property type="match status" value="1"/>
</dbReference>
<sequence>MTTLDVSVKKSRLKHPPGLYLLFLTEMWERFSYYGLRSLLMLYLTVSFVQGGLGYSVSSGAFIYAVYTGFTYFTPIIGGWLADNFLGQKKAIIIGAIIMAIGNFALFVDGSRIGLYIGLALLIAGNGFFKPNISTVVGQLYDKEDKRKDSAFTIFYMGINLGSLIAPLICGLLAEDIFAKTANGAIIHYGFKYGFLAAAIGMVLGAIIFVTFAPKYLAHVGGLNKEVNKTNECKEANANKPLTKQEKRRIGAILVLAAFVIFFWTGFEQAGSSLTIFTQKLTNRELFGMTIPVAWFQSCNPVFVLILSPILAKLWIRLANRDKGDLPVPVKMAMGMIILGIGFLFMVGAVLSIGGAENPVAKASMWWIVLTYFCNTVGELCLSPIGLSMVSKLAPIKYASLLMGIWMAASGIANLSAGLIASRLETFGPLEIFGGISAVCITLGLVLLLLSKKIAKLME</sequence>
<feature type="transmembrane region" description="Helical" evidence="9">
    <location>
        <begin position="194"/>
        <end position="213"/>
    </location>
</feature>
<evidence type="ECO:0000256" key="6">
    <source>
        <dbReference type="ARBA" id="ARBA00022989"/>
    </source>
</evidence>
<protein>
    <submittedName>
        <fullName evidence="11">POT family proton-dependent oligopeptide transporter</fullName>
    </submittedName>
</protein>
<dbReference type="PROSITE" id="PS01022">
    <property type="entry name" value="PTR2_1"/>
    <property type="match status" value="1"/>
</dbReference>
<dbReference type="PROSITE" id="PS50850">
    <property type="entry name" value="MFS"/>
    <property type="match status" value="1"/>
</dbReference>
<gene>
    <name evidence="11" type="ORF">J2S18_000270</name>
</gene>
<evidence type="ECO:0000313" key="11">
    <source>
        <dbReference type="EMBL" id="MDQ0148353.1"/>
    </source>
</evidence>
<evidence type="ECO:0000259" key="10">
    <source>
        <dbReference type="PROSITE" id="PS50850"/>
    </source>
</evidence>
<keyword evidence="4" id="KW-1003">Cell membrane</keyword>
<evidence type="ECO:0000256" key="2">
    <source>
        <dbReference type="ARBA" id="ARBA00005982"/>
    </source>
</evidence>
<evidence type="ECO:0000256" key="9">
    <source>
        <dbReference type="SAM" id="Phobius"/>
    </source>
</evidence>
<keyword evidence="7 9" id="KW-0472">Membrane</keyword>
<feature type="domain" description="Major facilitator superfamily (MFS) profile" evidence="10">
    <location>
        <begin position="1"/>
        <end position="455"/>
    </location>
</feature>
<keyword evidence="3 8" id="KW-0813">Transport</keyword>
<evidence type="ECO:0000256" key="8">
    <source>
        <dbReference type="RuleBase" id="RU003755"/>
    </source>
</evidence>
<dbReference type="Gene3D" id="1.20.1250.20">
    <property type="entry name" value="MFS general substrate transporter like domains"/>
    <property type="match status" value="2"/>
</dbReference>
<dbReference type="NCBIfam" id="TIGR00924">
    <property type="entry name" value="yjdL_sub1_fam"/>
    <property type="match status" value="2"/>
</dbReference>
<keyword evidence="6 9" id="KW-1133">Transmembrane helix</keyword>
<dbReference type="InterPro" id="IPR000109">
    <property type="entry name" value="POT_fam"/>
</dbReference>
<dbReference type="EMBL" id="JAUSUF010000001">
    <property type="protein sequence ID" value="MDQ0148353.1"/>
    <property type="molecule type" value="Genomic_DNA"/>
</dbReference>
<feature type="transmembrane region" description="Helical" evidence="9">
    <location>
        <begin position="432"/>
        <end position="450"/>
    </location>
</feature>
<dbReference type="InterPro" id="IPR050171">
    <property type="entry name" value="MFS_Transporters"/>
</dbReference>
<dbReference type="InterPro" id="IPR005279">
    <property type="entry name" value="Dipep/tripep_permease"/>
</dbReference>
<evidence type="ECO:0000256" key="4">
    <source>
        <dbReference type="ARBA" id="ARBA00022475"/>
    </source>
</evidence>
<feature type="transmembrane region" description="Helical" evidence="9">
    <location>
        <begin position="150"/>
        <end position="174"/>
    </location>
</feature>
<reference evidence="11 12" key="1">
    <citation type="submission" date="2023-07" db="EMBL/GenBank/DDBJ databases">
        <title>Genomic Encyclopedia of Type Strains, Phase IV (KMG-IV): sequencing the most valuable type-strain genomes for metagenomic binning, comparative biology and taxonomic classification.</title>
        <authorList>
            <person name="Goeker M."/>
        </authorList>
    </citation>
    <scope>NUCLEOTIDE SEQUENCE [LARGE SCALE GENOMIC DNA]</scope>
    <source>
        <strain evidence="11 12">DSM 20694</strain>
    </source>
</reference>
<evidence type="ECO:0000256" key="7">
    <source>
        <dbReference type="ARBA" id="ARBA00023136"/>
    </source>
</evidence>
<feature type="transmembrane region" description="Helical" evidence="9">
    <location>
        <begin position="34"/>
        <end position="55"/>
    </location>
</feature>
<keyword evidence="5 8" id="KW-0812">Transmembrane</keyword>
<proteinExistence type="inferred from homology"/>
<keyword evidence="12" id="KW-1185">Reference proteome</keyword>
<comment type="subcellular location">
    <subcellularLocation>
        <location evidence="1">Cell membrane</location>
        <topology evidence="1">Multi-pass membrane protein</topology>
    </subcellularLocation>
    <subcellularLocation>
        <location evidence="8">Membrane</location>
        <topology evidence="8">Multi-pass membrane protein</topology>
    </subcellularLocation>
</comment>
<feature type="transmembrane region" description="Helical" evidence="9">
    <location>
        <begin position="287"/>
        <end position="312"/>
    </location>
</feature>
<evidence type="ECO:0000313" key="12">
    <source>
        <dbReference type="Proteomes" id="UP001228504"/>
    </source>
</evidence>
<accession>A0ABT9UNY0</accession>
<evidence type="ECO:0000256" key="5">
    <source>
        <dbReference type="ARBA" id="ARBA00022692"/>
    </source>
</evidence>
<dbReference type="CDD" id="cd17346">
    <property type="entry name" value="MFS_DtpA_like"/>
    <property type="match status" value="1"/>
</dbReference>
<feature type="transmembrane region" description="Helical" evidence="9">
    <location>
        <begin position="61"/>
        <end position="82"/>
    </location>
</feature>
<feature type="transmembrane region" description="Helical" evidence="9">
    <location>
        <begin position="333"/>
        <end position="353"/>
    </location>
</feature>
<feature type="transmembrane region" description="Helical" evidence="9">
    <location>
        <begin position="91"/>
        <end position="107"/>
    </location>
</feature>
<dbReference type="InterPro" id="IPR018456">
    <property type="entry name" value="PTR2_symporter_CS"/>
</dbReference>
<dbReference type="PROSITE" id="PS01023">
    <property type="entry name" value="PTR2_2"/>
    <property type="match status" value="1"/>
</dbReference>
<evidence type="ECO:0000256" key="3">
    <source>
        <dbReference type="ARBA" id="ARBA00022448"/>
    </source>
</evidence>
<feature type="transmembrane region" description="Helical" evidence="9">
    <location>
        <begin position="250"/>
        <end position="267"/>
    </location>
</feature>